<gene>
    <name evidence="1" type="ORF">HDU87_007584</name>
</gene>
<dbReference type="Proteomes" id="UP001212152">
    <property type="component" value="Unassembled WGS sequence"/>
</dbReference>
<evidence type="ECO:0000313" key="2">
    <source>
        <dbReference type="Proteomes" id="UP001212152"/>
    </source>
</evidence>
<dbReference type="EMBL" id="JADGJQ010000070">
    <property type="protein sequence ID" value="KAJ3173423.1"/>
    <property type="molecule type" value="Genomic_DNA"/>
</dbReference>
<keyword evidence="2" id="KW-1185">Reference proteome</keyword>
<protein>
    <submittedName>
        <fullName evidence="1">Uncharacterized protein</fullName>
    </submittedName>
</protein>
<organism evidence="1 2">
    <name type="scientific">Geranomyces variabilis</name>
    <dbReference type="NCBI Taxonomy" id="109894"/>
    <lineage>
        <taxon>Eukaryota</taxon>
        <taxon>Fungi</taxon>
        <taxon>Fungi incertae sedis</taxon>
        <taxon>Chytridiomycota</taxon>
        <taxon>Chytridiomycota incertae sedis</taxon>
        <taxon>Chytridiomycetes</taxon>
        <taxon>Spizellomycetales</taxon>
        <taxon>Powellomycetaceae</taxon>
        <taxon>Geranomyces</taxon>
    </lineage>
</organism>
<accession>A0AAD5TGG1</accession>
<dbReference type="AlphaFoldDB" id="A0AAD5TGG1"/>
<comment type="caution">
    <text evidence="1">The sequence shown here is derived from an EMBL/GenBank/DDBJ whole genome shotgun (WGS) entry which is preliminary data.</text>
</comment>
<sequence length="327" mass="35408">MLSTPRLPAPYPTLDANETLAGLVTLPPRNTSNILGAINCTWPSNGSPATCAVVDAGLRLFDSMFNNDAVVHRLALHCEPVDNPADPTAADVTSLELAEAKFPPVQIRQMILTNLPIVKVSKTNDHTFMKSTLDQHGPCLVTVTKGFMNECIKVDQGANETRKMWLAITFGVKLFHEIAHVLMFKCGFQNTLATPTTAFGTPGGLLKREAGDAFEHLVFRGVLTNMTQYKYTTEALCLHDVDVVTKYTIPLSWARTILSGSFWLTNPTYLSPSGIQAPGRTATDVIVRFPGSLLTPTEVFSAGDMEMPVHTGSTSSPKVYAAGEALI</sequence>
<evidence type="ECO:0000313" key="1">
    <source>
        <dbReference type="EMBL" id="KAJ3173423.1"/>
    </source>
</evidence>
<proteinExistence type="predicted"/>
<reference evidence="1" key="1">
    <citation type="submission" date="2020-05" db="EMBL/GenBank/DDBJ databases">
        <title>Phylogenomic resolution of chytrid fungi.</title>
        <authorList>
            <person name="Stajich J.E."/>
            <person name="Amses K."/>
            <person name="Simmons R."/>
            <person name="Seto K."/>
            <person name="Myers J."/>
            <person name="Bonds A."/>
            <person name="Quandt C.A."/>
            <person name="Barry K."/>
            <person name="Liu P."/>
            <person name="Grigoriev I."/>
            <person name="Longcore J.E."/>
            <person name="James T.Y."/>
        </authorList>
    </citation>
    <scope>NUCLEOTIDE SEQUENCE</scope>
    <source>
        <strain evidence="1">JEL0379</strain>
    </source>
</reference>
<name>A0AAD5TGG1_9FUNG</name>